<reference evidence="1 2" key="1">
    <citation type="submission" date="2024-02" db="EMBL/GenBank/DDBJ databases">
        <title>The Genome Sequence of Enterococcus sp. DIV0159.</title>
        <authorList>
            <person name="Earl A."/>
            <person name="Manson A."/>
            <person name="Gilmore M."/>
            <person name="Sanders J."/>
            <person name="Shea T."/>
            <person name="Howe W."/>
            <person name="Livny J."/>
            <person name="Cuomo C."/>
            <person name="Neafsey D."/>
            <person name="Birren B."/>
        </authorList>
    </citation>
    <scope>NUCLEOTIDE SEQUENCE [LARGE SCALE GENOMIC DNA]</scope>
    <source>
        <strain evidence="1 2">665A</strain>
    </source>
</reference>
<evidence type="ECO:0000313" key="1">
    <source>
        <dbReference type="EMBL" id="MEO1771804.1"/>
    </source>
</evidence>
<organism evidence="1 2">
    <name type="scientific">Candidatus Enterococcus ferrettii</name>
    <dbReference type="NCBI Taxonomy" id="2815324"/>
    <lineage>
        <taxon>Bacteria</taxon>
        <taxon>Bacillati</taxon>
        <taxon>Bacillota</taxon>
        <taxon>Bacilli</taxon>
        <taxon>Lactobacillales</taxon>
        <taxon>Enterococcaceae</taxon>
        <taxon>Enterococcus</taxon>
    </lineage>
</organism>
<keyword evidence="2" id="KW-1185">Reference proteome</keyword>
<sequence>MIYLIPNWKQSDNHLENDRMLNIARLFSKNGEKYELLLLNYLPFLRYKAQEYTIFSDRYWRAYDVLQNIHLINGHPLSIEDLELPEMIEKVYTPFGIVLLKEAKMYGEVLYNKYGCIERVKTFENDWTIVDSYDDRGFLSSKEYANAAGQVSKREYFNEFGEKTVIEVLSDTPRIIIGEAGNDLLKEKSYRTITEAISDVLIHKAASLENQKEILTVTENNILEITKAIQDQESMIRIISDNDNLRTFNQSALFEGMKTSKYIVTDTTSKQHELMNIKKANSFLENTSITTIPMFNTELNLGMSNSVVQLIMYWRVGEMNERVYEANEVFVNNLIKHTKHTLVFEVQTAFEMSKLQEQQKELIDSFFAIDSDSEDFKKAEHFIEAKRTKHLYKADEIAVEEIRKKKSWTGLVKAISVYHRIEFRINPTLLSVQNDFQSVRLYIDINQEYNLQMQSLAISAGIPQVVKSSTDYIEDKKNGMVISRISELEDAINYFLKNLNNWNNSLVENVRLIEEYSPHIVMEKWKEVFNG</sequence>
<gene>
    <name evidence="1" type="ORF">JZO67_003785</name>
</gene>
<accession>A0ABV0EW59</accession>
<dbReference type="NCBIfam" id="TIGR03713">
    <property type="entry name" value="acc_sec_asp1"/>
    <property type="match status" value="1"/>
</dbReference>
<dbReference type="Pfam" id="PF16993">
    <property type="entry name" value="Asp1"/>
    <property type="match status" value="1"/>
</dbReference>
<dbReference type="InterPro" id="IPR022372">
    <property type="entry name" value="Accessory_SS_Asp1"/>
</dbReference>
<proteinExistence type="predicted"/>
<evidence type="ECO:0000313" key="2">
    <source>
        <dbReference type="Proteomes" id="UP000664357"/>
    </source>
</evidence>
<comment type="caution">
    <text evidence="1">The sequence shown here is derived from an EMBL/GenBank/DDBJ whole genome shotgun (WGS) entry which is preliminary data.</text>
</comment>
<name>A0ABV0EW59_9ENTE</name>
<protein>
    <submittedName>
        <fullName evidence="1">Accessory Sec system protein Asp1</fullName>
    </submittedName>
</protein>
<dbReference type="RefSeq" id="WP_207705097.1">
    <property type="nucleotide sequence ID" value="NZ_JAFREL020000003.1"/>
</dbReference>
<dbReference type="EMBL" id="JAFREL020000003">
    <property type="protein sequence ID" value="MEO1771804.1"/>
    <property type="molecule type" value="Genomic_DNA"/>
</dbReference>
<dbReference type="Proteomes" id="UP000664357">
    <property type="component" value="Unassembled WGS sequence"/>
</dbReference>